<dbReference type="SUPFAM" id="SSF55874">
    <property type="entry name" value="ATPase domain of HSP90 chaperone/DNA topoisomerase II/histidine kinase"/>
    <property type="match status" value="1"/>
</dbReference>
<evidence type="ECO:0000256" key="6">
    <source>
        <dbReference type="ARBA" id="ARBA00022741"/>
    </source>
</evidence>
<evidence type="ECO:0000256" key="3">
    <source>
        <dbReference type="ARBA" id="ARBA00022553"/>
    </source>
</evidence>
<gene>
    <name evidence="14" type="ORF">KB449_03745</name>
</gene>
<evidence type="ECO:0000256" key="11">
    <source>
        <dbReference type="ARBA" id="ARBA00023136"/>
    </source>
</evidence>
<keyword evidence="2" id="KW-1003">Cell membrane</keyword>
<sequence length="588" mass="66044">MRISFPFKMFIIYSTFVSAIILGLAALFYVYISHTLKDNSYKGMEQSVGRIATQIDSLVDRMDDLSNVIFFNKDLQEMLVDTVGYENGDVNYFDRFPDQRKRIIDVLLSIVGTKNQARRVVIFNGKSNYVSWSVLPDNNFSVESDLRQVPWLKDIRAKDGNSVLLPADDQQIFREQNPVKLISFARKMVYSWGNSSPLGYVVIQQPYALLEEICAPSLVGQAEIVVADGSGTIVYPADRQGRQMAAFGSDTLVYRGVAPLSGWSVYEALPKADFMAPVYRMQRMILYAGIGLILGTSLLLLLITNRLTVPIKQLRKSLQTISLHNPGDPIRLPGANNEITLLNMAFRKTLQRLQESMNETIQSRSKEMEAHMRALQAQMDPHFLFNSLMGISAVGQEQGNDNIVEMCSRLGQMLRYIGSYDASRTSLADEFAHAANYLAMQHFRYEDRLDYEIGFDGDMASIPVPKLILQPLVENAFNHGFAGVKPPYRIRIGGAAEGDTWTVSVRDNGKGFRPGTLETLMAKIEEFERRMDSHDFENRLQIGGMALANIYIRLRNLYKNEAVFRLGSAETGGAIVTIGGKTAPERRS</sequence>
<comment type="subcellular location">
    <subcellularLocation>
        <location evidence="1">Cell membrane</location>
        <topology evidence="1">Multi-pass membrane protein</topology>
    </subcellularLocation>
</comment>
<keyword evidence="7 14" id="KW-0418">Kinase</keyword>
<dbReference type="GO" id="GO:0016301">
    <property type="term" value="F:kinase activity"/>
    <property type="evidence" value="ECO:0007669"/>
    <property type="project" value="UniProtKB-KW"/>
</dbReference>
<dbReference type="InterPro" id="IPR010559">
    <property type="entry name" value="Sig_transdc_His_kin_internal"/>
</dbReference>
<keyword evidence="15" id="KW-1185">Reference proteome</keyword>
<evidence type="ECO:0000256" key="7">
    <source>
        <dbReference type="ARBA" id="ARBA00022777"/>
    </source>
</evidence>
<proteinExistence type="predicted"/>
<keyword evidence="8" id="KW-0067">ATP-binding</keyword>
<dbReference type="InterPro" id="IPR003660">
    <property type="entry name" value="HAMP_dom"/>
</dbReference>
<keyword evidence="5 12" id="KW-0812">Transmembrane</keyword>
<evidence type="ECO:0000256" key="2">
    <source>
        <dbReference type="ARBA" id="ARBA00022475"/>
    </source>
</evidence>
<dbReference type="InterPro" id="IPR050640">
    <property type="entry name" value="Bact_2-comp_sensor_kinase"/>
</dbReference>
<evidence type="ECO:0000256" key="10">
    <source>
        <dbReference type="ARBA" id="ARBA00023012"/>
    </source>
</evidence>
<dbReference type="PROSITE" id="PS50885">
    <property type="entry name" value="HAMP"/>
    <property type="match status" value="1"/>
</dbReference>
<dbReference type="Pfam" id="PF02518">
    <property type="entry name" value="HATPase_c"/>
    <property type="match status" value="1"/>
</dbReference>
<organism evidence="14 15">
    <name type="scientific">Cohnella hashimotonis</name>
    <dbReference type="NCBI Taxonomy" id="2826895"/>
    <lineage>
        <taxon>Bacteria</taxon>
        <taxon>Bacillati</taxon>
        <taxon>Bacillota</taxon>
        <taxon>Bacilli</taxon>
        <taxon>Bacillales</taxon>
        <taxon>Paenibacillaceae</taxon>
        <taxon>Cohnella</taxon>
    </lineage>
</organism>
<evidence type="ECO:0000256" key="4">
    <source>
        <dbReference type="ARBA" id="ARBA00022679"/>
    </source>
</evidence>
<keyword evidence="3" id="KW-0597">Phosphoprotein</keyword>
<evidence type="ECO:0000259" key="13">
    <source>
        <dbReference type="PROSITE" id="PS50885"/>
    </source>
</evidence>
<dbReference type="Gene3D" id="6.10.340.10">
    <property type="match status" value="1"/>
</dbReference>
<reference evidence="14" key="1">
    <citation type="submission" date="2023-04" db="EMBL/GenBank/DDBJ databases">
        <title>Comparative genomic analysis of Cohnella hashimotonis sp. nov., isolated from the International Space Station.</title>
        <authorList>
            <person name="Venkateswaran K."/>
            <person name="Simpson A."/>
        </authorList>
    </citation>
    <scope>NUCLEOTIDE SEQUENCE</scope>
    <source>
        <strain evidence="14">F6_2S_P_1</strain>
    </source>
</reference>
<evidence type="ECO:0000256" key="9">
    <source>
        <dbReference type="ARBA" id="ARBA00022989"/>
    </source>
</evidence>
<dbReference type="InterPro" id="IPR003594">
    <property type="entry name" value="HATPase_dom"/>
</dbReference>
<feature type="domain" description="HAMP" evidence="13">
    <location>
        <begin position="305"/>
        <end position="358"/>
    </location>
</feature>
<evidence type="ECO:0000256" key="12">
    <source>
        <dbReference type="SAM" id="Phobius"/>
    </source>
</evidence>
<accession>A0ABT6TB58</accession>
<keyword evidence="6" id="KW-0547">Nucleotide-binding</keyword>
<keyword evidence="9 12" id="KW-1133">Transmembrane helix</keyword>
<name>A0ABT6TB58_9BACL</name>
<dbReference type="Proteomes" id="UP001161691">
    <property type="component" value="Unassembled WGS sequence"/>
</dbReference>
<evidence type="ECO:0000256" key="5">
    <source>
        <dbReference type="ARBA" id="ARBA00022692"/>
    </source>
</evidence>
<feature type="transmembrane region" description="Helical" evidence="12">
    <location>
        <begin position="284"/>
        <end position="303"/>
    </location>
</feature>
<dbReference type="SMART" id="SM00304">
    <property type="entry name" value="HAMP"/>
    <property type="match status" value="1"/>
</dbReference>
<feature type="transmembrane region" description="Helical" evidence="12">
    <location>
        <begin position="12"/>
        <end position="32"/>
    </location>
</feature>
<keyword evidence="4" id="KW-0808">Transferase</keyword>
<dbReference type="InterPro" id="IPR036890">
    <property type="entry name" value="HATPase_C_sf"/>
</dbReference>
<dbReference type="Gene3D" id="3.30.565.10">
    <property type="entry name" value="Histidine kinase-like ATPase, C-terminal domain"/>
    <property type="match status" value="1"/>
</dbReference>
<dbReference type="EMBL" id="JAGRPV010000001">
    <property type="protein sequence ID" value="MDI4644055.1"/>
    <property type="molecule type" value="Genomic_DNA"/>
</dbReference>
<evidence type="ECO:0000313" key="15">
    <source>
        <dbReference type="Proteomes" id="UP001161691"/>
    </source>
</evidence>
<dbReference type="PANTHER" id="PTHR34220">
    <property type="entry name" value="SENSOR HISTIDINE KINASE YPDA"/>
    <property type="match status" value="1"/>
</dbReference>
<comment type="caution">
    <text evidence="14">The sequence shown here is derived from an EMBL/GenBank/DDBJ whole genome shotgun (WGS) entry which is preliminary data.</text>
</comment>
<keyword evidence="11 12" id="KW-0472">Membrane</keyword>
<evidence type="ECO:0000313" key="14">
    <source>
        <dbReference type="EMBL" id="MDI4644055.1"/>
    </source>
</evidence>
<evidence type="ECO:0000256" key="8">
    <source>
        <dbReference type="ARBA" id="ARBA00022840"/>
    </source>
</evidence>
<protein>
    <submittedName>
        <fullName evidence="14">Histidine kinase</fullName>
    </submittedName>
</protein>
<keyword evidence="10" id="KW-0902">Two-component regulatory system</keyword>
<dbReference type="Pfam" id="PF06580">
    <property type="entry name" value="His_kinase"/>
    <property type="match status" value="1"/>
</dbReference>
<dbReference type="RefSeq" id="WP_282912728.1">
    <property type="nucleotide sequence ID" value="NZ_JAGRPV010000001.1"/>
</dbReference>
<dbReference type="PANTHER" id="PTHR34220:SF11">
    <property type="entry name" value="SENSOR PROTEIN KINASE HPTS"/>
    <property type="match status" value="1"/>
</dbReference>
<evidence type="ECO:0000256" key="1">
    <source>
        <dbReference type="ARBA" id="ARBA00004651"/>
    </source>
</evidence>